<accession>C9L4L2</accession>
<feature type="compositionally biased region" description="Basic and acidic residues" evidence="2">
    <location>
        <begin position="163"/>
        <end position="175"/>
    </location>
</feature>
<dbReference type="InterPro" id="IPR008681">
    <property type="entry name" value="Neg-reg_MecA"/>
</dbReference>
<dbReference type="Pfam" id="PF05389">
    <property type="entry name" value="MecA"/>
    <property type="match status" value="1"/>
</dbReference>
<proteinExistence type="inferred from homology"/>
<organism evidence="3 4">
    <name type="scientific">Blautia hansenii DSM 20583</name>
    <dbReference type="NCBI Taxonomy" id="537007"/>
    <lineage>
        <taxon>Bacteria</taxon>
        <taxon>Bacillati</taxon>
        <taxon>Bacillota</taxon>
        <taxon>Clostridia</taxon>
        <taxon>Lachnospirales</taxon>
        <taxon>Lachnospiraceae</taxon>
        <taxon>Blautia</taxon>
    </lineage>
</organism>
<gene>
    <name evidence="3" type="ORF">BLAHAN_04309</name>
</gene>
<comment type="similarity">
    <text evidence="1">Belongs to the MecA family.</text>
</comment>
<feature type="region of interest" description="Disordered" evidence="2">
    <location>
        <begin position="163"/>
        <end position="184"/>
    </location>
</feature>
<dbReference type="HOGENOM" id="CLU_071496_0_0_9"/>
<evidence type="ECO:0000256" key="2">
    <source>
        <dbReference type="SAM" id="MobiDB-lite"/>
    </source>
</evidence>
<dbReference type="Proteomes" id="UP000003755">
    <property type="component" value="Unassembled WGS sequence"/>
</dbReference>
<dbReference type="EMBL" id="ABYU02000009">
    <property type="protein sequence ID" value="EEX23024.1"/>
    <property type="molecule type" value="Genomic_DNA"/>
</dbReference>
<dbReference type="KEGG" id="bhan:CGC63_03170"/>
<dbReference type="AlphaFoldDB" id="C9L4L2"/>
<dbReference type="eggNOG" id="COG4862">
    <property type="taxonomic scope" value="Bacteria"/>
</dbReference>
<dbReference type="InterPro" id="IPR038471">
    <property type="entry name" value="MecA_C_sf"/>
</dbReference>
<comment type="caution">
    <text evidence="3">The sequence shown here is derived from an EMBL/GenBank/DDBJ whole genome shotgun (WGS) entry which is preliminary data.</text>
</comment>
<dbReference type="Gene3D" id="3.30.70.1950">
    <property type="match status" value="1"/>
</dbReference>
<protein>
    <submittedName>
        <fullName evidence="3">Negative regulator of genetic competence (MecA)</fullName>
    </submittedName>
</protein>
<reference evidence="3" key="1">
    <citation type="submission" date="2009-09" db="EMBL/GenBank/DDBJ databases">
        <authorList>
            <person name="Weinstock G."/>
            <person name="Sodergren E."/>
            <person name="Clifton S."/>
            <person name="Fulton L."/>
            <person name="Fulton B."/>
            <person name="Courtney L."/>
            <person name="Fronick C."/>
            <person name="Harrison M."/>
            <person name="Strong C."/>
            <person name="Farmer C."/>
            <person name="Delahaunty K."/>
            <person name="Markovic C."/>
            <person name="Hall O."/>
            <person name="Minx P."/>
            <person name="Tomlinson C."/>
            <person name="Mitreva M."/>
            <person name="Nelson J."/>
            <person name="Hou S."/>
            <person name="Wollam A."/>
            <person name="Pepin K.H."/>
            <person name="Johnson M."/>
            <person name="Bhonagiri V."/>
            <person name="Nash W.E."/>
            <person name="Warren W."/>
            <person name="Chinwalla A."/>
            <person name="Mardis E.R."/>
            <person name="Wilson R.K."/>
        </authorList>
    </citation>
    <scope>NUCLEOTIDE SEQUENCE [LARGE SCALE GENOMIC DNA]</scope>
    <source>
        <strain evidence="3">DSM 20583</strain>
    </source>
</reference>
<evidence type="ECO:0000313" key="3">
    <source>
        <dbReference type="EMBL" id="EEX23024.1"/>
    </source>
</evidence>
<keyword evidence="4" id="KW-1185">Reference proteome</keyword>
<evidence type="ECO:0000256" key="1">
    <source>
        <dbReference type="ARBA" id="ARBA00005397"/>
    </source>
</evidence>
<dbReference type="STRING" id="537007.BLAHAN_04309"/>
<dbReference type="PANTHER" id="PTHR39161">
    <property type="entry name" value="ADAPTER PROTEIN MECA"/>
    <property type="match status" value="1"/>
</dbReference>
<name>C9L4L2_BLAHA</name>
<evidence type="ECO:0000313" key="4">
    <source>
        <dbReference type="Proteomes" id="UP000003755"/>
    </source>
</evidence>
<sequence length="286" mass="32532">MKSNYSVFTSLSRIVYNVKEKIASLDNKQTGCDVMKIEKINENQIRCTLTKEDLDARQLRLSELAYGSDKAKELFRDMMKQANLQFGFEANDIPLMIEAIPISSESIILIISKVEDPEELDTRFSKFTPFGEPSSEPAPPIEMEGADDILDLFAKIYKASEEQKKKKEKREKKEAVAQGTEKNSPAEHINLRREYVFPDLDTVIEAAHGLNNFFQGFNSLYKDERADTYSLLLHQDQTSPEDFNRVCNMLSEYGNGKKLSPAREAFLAEHKGCILSTEALQKLTLI</sequence>
<dbReference type="PANTHER" id="PTHR39161:SF1">
    <property type="entry name" value="ADAPTER PROTEIN MECA 1"/>
    <property type="match status" value="1"/>
</dbReference>